<name>A0A4R5CSU5_9ACTN</name>
<dbReference type="InParanoid" id="A0A4R5CSU5"/>
<evidence type="ECO:0000313" key="2">
    <source>
        <dbReference type="Proteomes" id="UP000294739"/>
    </source>
</evidence>
<proteinExistence type="predicted"/>
<dbReference type="Proteomes" id="UP000294739">
    <property type="component" value="Unassembled WGS sequence"/>
</dbReference>
<comment type="caution">
    <text evidence="1">The sequence shown here is derived from an EMBL/GenBank/DDBJ whole genome shotgun (WGS) entry which is preliminary data.</text>
</comment>
<dbReference type="AlphaFoldDB" id="A0A4R5CSU5"/>
<protein>
    <submittedName>
        <fullName evidence="1">Uncharacterized protein</fullName>
    </submittedName>
</protein>
<keyword evidence="2" id="KW-1185">Reference proteome</keyword>
<dbReference type="OrthoDB" id="5504890at2"/>
<dbReference type="RefSeq" id="WP_131899008.1">
    <property type="nucleotide sequence ID" value="NZ_SMKZ01000041.1"/>
</dbReference>
<evidence type="ECO:0000313" key="1">
    <source>
        <dbReference type="EMBL" id="TDE01484.1"/>
    </source>
</evidence>
<sequence length="175" mass="18897">MPTPASNHTIGPEPGLLGIYLNDHLAGAAATAQLGRRLARRLEGAAAGEQLSDLADDLARDRTALTQFMGELGVPVRRYKLYTAAAAELAGRLKFNGHLLTRSPLSTIVELEMLRLGIEGQANGWRTLRTIGAEHGRPDPSRVDELIDRAVRQASLVEALRVRAVERVFGIETAA</sequence>
<gene>
    <name evidence="1" type="ORF">E1269_23175</name>
</gene>
<dbReference type="EMBL" id="SMKZ01000041">
    <property type="protein sequence ID" value="TDE01484.1"/>
    <property type="molecule type" value="Genomic_DNA"/>
</dbReference>
<reference evidence="1 2" key="1">
    <citation type="submission" date="2019-03" db="EMBL/GenBank/DDBJ databases">
        <title>Draft genome sequences of novel Actinobacteria.</title>
        <authorList>
            <person name="Sahin N."/>
            <person name="Ay H."/>
            <person name="Saygin H."/>
        </authorList>
    </citation>
    <scope>NUCLEOTIDE SEQUENCE [LARGE SCALE GENOMIC DNA]</scope>
    <source>
        <strain evidence="1 2">5K138</strain>
    </source>
</reference>
<organism evidence="1 2">
    <name type="scientific">Jiangella asiatica</name>
    <dbReference type="NCBI Taxonomy" id="2530372"/>
    <lineage>
        <taxon>Bacteria</taxon>
        <taxon>Bacillati</taxon>
        <taxon>Actinomycetota</taxon>
        <taxon>Actinomycetes</taxon>
        <taxon>Jiangellales</taxon>
        <taxon>Jiangellaceae</taxon>
        <taxon>Jiangella</taxon>
    </lineage>
</organism>
<accession>A0A4R5CSU5</accession>